<dbReference type="InterPro" id="IPR045096">
    <property type="entry name" value="EDR2-like"/>
</dbReference>
<dbReference type="EMBL" id="BEYU01000067">
    <property type="protein sequence ID" value="GBG29841.1"/>
    <property type="molecule type" value="Genomic_DNA"/>
</dbReference>
<dbReference type="PANTHER" id="PTHR12136">
    <property type="entry name" value="ENHANCED DISEASE RESISTANCE-RELATED"/>
    <property type="match status" value="1"/>
</dbReference>
<evidence type="ECO:0000313" key="3">
    <source>
        <dbReference type="EMBL" id="GBG29841.1"/>
    </source>
</evidence>
<dbReference type="Pfam" id="PF07059">
    <property type="entry name" value="EDR2_C"/>
    <property type="match status" value="1"/>
</dbReference>
<dbReference type="InParanoid" id="A0A2R5GNG1"/>
<dbReference type="Proteomes" id="UP000241890">
    <property type="component" value="Unassembled WGS sequence"/>
</dbReference>
<comment type="caution">
    <text evidence="3">The sequence shown here is derived from an EMBL/GenBank/DDBJ whole genome shotgun (WGS) entry which is preliminary data.</text>
</comment>
<feature type="compositionally biased region" description="Low complexity" evidence="1">
    <location>
        <begin position="33"/>
        <end position="46"/>
    </location>
</feature>
<dbReference type="InterPro" id="IPR009769">
    <property type="entry name" value="EDR2_C"/>
</dbReference>
<evidence type="ECO:0000313" key="4">
    <source>
        <dbReference type="Proteomes" id="UP000241890"/>
    </source>
</evidence>
<accession>A0A2R5GNG1</accession>
<feature type="domain" description="Protein ENHANCED DISEASE RESISTANCE 2 C-terminal" evidence="2">
    <location>
        <begin position="93"/>
        <end position="324"/>
    </location>
</feature>
<proteinExistence type="predicted"/>
<dbReference type="PANTHER" id="PTHR12136:SF41">
    <property type="entry name" value="PLECKSTRIN HOMOLOGY (PH) AND LIPID-BINDING START DOMAINS-CONTAINING PROTEIN"/>
    <property type="match status" value="1"/>
</dbReference>
<evidence type="ECO:0000256" key="1">
    <source>
        <dbReference type="SAM" id="MobiDB-lite"/>
    </source>
</evidence>
<feature type="region of interest" description="Disordered" evidence="1">
    <location>
        <begin position="30"/>
        <end position="60"/>
    </location>
</feature>
<gene>
    <name evidence="3" type="ORF">FCC1311_060612</name>
</gene>
<evidence type="ECO:0000259" key="2">
    <source>
        <dbReference type="Pfam" id="PF07059"/>
    </source>
</evidence>
<dbReference type="OrthoDB" id="9970435at2759"/>
<sequence length="342" mass="37968">MAPRVEKKEVVMPVNNSVLPHDVKKENMHLQTASAKAGATAAAVDAPPAPSEKANGDAASAPAFKEWSMHLPRFVNLDTVSKSSPEELKNSYTNPPSTDFNVRDIGYLSGTKKTTAAPKRPSPTSAYNIVGVNVFRARKSLSHVASKVEELKNFIATQGSKDHAEDGMPEFLIVTWMFKSSFKHEYTSVVHLFQRSQTYKIGDEPGFDRAYENFVRGDDAMRKSKLKFEFKVREAPGALRKSIKMLGGERPVIIGKALTTHCFEGPNYFEMDQDVGSSYVASMLNSSILKTSGKIVVDTTWLVEAQEEAELPELILGVVRWNYVSLSDVCIELDKDYRPKKD</sequence>
<name>A0A2R5GNG1_9STRA</name>
<keyword evidence="4" id="KW-1185">Reference proteome</keyword>
<dbReference type="AlphaFoldDB" id="A0A2R5GNG1"/>
<protein>
    <submittedName>
        <fullName evidence="3">Protein ENHANCED DISEASE RESISTANCE 2-like</fullName>
    </submittedName>
</protein>
<organism evidence="3 4">
    <name type="scientific">Hondaea fermentalgiana</name>
    <dbReference type="NCBI Taxonomy" id="2315210"/>
    <lineage>
        <taxon>Eukaryota</taxon>
        <taxon>Sar</taxon>
        <taxon>Stramenopiles</taxon>
        <taxon>Bigyra</taxon>
        <taxon>Labyrinthulomycetes</taxon>
        <taxon>Thraustochytrida</taxon>
        <taxon>Thraustochytriidae</taxon>
        <taxon>Hondaea</taxon>
    </lineage>
</organism>
<reference evidence="3 4" key="1">
    <citation type="submission" date="2017-12" db="EMBL/GenBank/DDBJ databases">
        <title>Sequencing, de novo assembly and annotation of complete genome of a new Thraustochytrid species, strain FCC1311.</title>
        <authorList>
            <person name="Sedici K."/>
            <person name="Godart F."/>
            <person name="Aiese Cigliano R."/>
            <person name="Sanseverino W."/>
            <person name="Barakat M."/>
            <person name="Ortet P."/>
            <person name="Marechal E."/>
            <person name="Cagnac O."/>
            <person name="Amato A."/>
        </authorList>
    </citation>
    <scope>NUCLEOTIDE SEQUENCE [LARGE SCALE GENOMIC DNA]</scope>
</reference>